<keyword evidence="2" id="KW-1185">Reference proteome</keyword>
<name>A0A8J8P491_HALGN</name>
<proteinExistence type="predicted"/>
<dbReference type="Proteomes" id="UP000785679">
    <property type="component" value="Unassembled WGS sequence"/>
</dbReference>
<dbReference type="EMBL" id="RRYP01001572">
    <property type="protein sequence ID" value="TNV85754.1"/>
    <property type="molecule type" value="Genomic_DNA"/>
</dbReference>
<organism evidence="1 2">
    <name type="scientific">Halteria grandinella</name>
    <dbReference type="NCBI Taxonomy" id="5974"/>
    <lineage>
        <taxon>Eukaryota</taxon>
        <taxon>Sar</taxon>
        <taxon>Alveolata</taxon>
        <taxon>Ciliophora</taxon>
        <taxon>Intramacronucleata</taxon>
        <taxon>Spirotrichea</taxon>
        <taxon>Stichotrichia</taxon>
        <taxon>Sporadotrichida</taxon>
        <taxon>Halteriidae</taxon>
        <taxon>Halteria</taxon>
    </lineage>
</organism>
<protein>
    <submittedName>
        <fullName evidence="1">Uncharacterized protein</fullName>
    </submittedName>
</protein>
<accession>A0A8J8P491</accession>
<dbReference type="AlphaFoldDB" id="A0A8J8P491"/>
<evidence type="ECO:0000313" key="2">
    <source>
        <dbReference type="Proteomes" id="UP000785679"/>
    </source>
</evidence>
<comment type="caution">
    <text evidence="1">The sequence shown here is derived from an EMBL/GenBank/DDBJ whole genome shotgun (WGS) entry which is preliminary data.</text>
</comment>
<evidence type="ECO:0000313" key="1">
    <source>
        <dbReference type="EMBL" id="TNV85754.1"/>
    </source>
</evidence>
<reference evidence="1" key="1">
    <citation type="submission" date="2019-06" db="EMBL/GenBank/DDBJ databases">
        <authorList>
            <person name="Zheng W."/>
        </authorList>
    </citation>
    <scope>NUCLEOTIDE SEQUENCE</scope>
    <source>
        <strain evidence="1">QDHG01</strain>
    </source>
</reference>
<gene>
    <name evidence="1" type="ORF">FGO68_gene13167</name>
</gene>
<sequence length="528" mass="60981">MIKDTNEFASIINPLQIKKEQGENPKSAAVLLECLNMREPRELISKSTKLLEQTNGLATRFDKSRLEVNAGIAIIQSKIKSMVTNIEQKLRVIIQSQLGTKPQDTSIKNEDETLQKANQQTKNAIESYIFRLQEQFDLIERESAQVNFILHQLESYQRPALNLLRQHKSNQISIKKIDYTLREFQADATEFKQTGANNSYDELIGQFENTGVIGLYSKSLEVTDFFRIETQQGADSLKFDHIRRFKHKVNIMMGQEDRYLIDNDIFILEKREDDAWQFKQIQQLRSKFESGITQGPLHVIYGHPTYSMVQIYEFFPDRQGYYPVTVLQNLRRHAPKHKNDGAKMFKAYPYVENTYFCITSRRLVKFSSDLSERTISYDTLFYGGCDGTFIHDYQILDSTHLAILLSSQNLMIIDQFTQNIIQIFYSLPKLNTHIWLCPGFDFEKRPLMIVVRDAQIVTGTQNRINYEDIFRSGSICSIENALEGVELIGGPLDMGNVNGQEDLDSQYMLAKQNGSGRVIVVKFHLNQK</sequence>